<name>A0A4P6V0H9_9HYPH</name>
<keyword evidence="6" id="KW-1185">Reference proteome</keyword>
<evidence type="ECO:0000313" key="5">
    <source>
        <dbReference type="EMBL" id="QBK30811.1"/>
    </source>
</evidence>
<reference evidence="5 6" key="1">
    <citation type="journal article" date="2017" name="Int. J. Syst. Evol. Microbiol.">
        <title>Roseitalea porphyridii gen. nov., sp. nov., isolated from a red alga, and reclassification of Hoeflea suaedae Chung et al. 2013 as Pseudohoeflea suaedae gen. nov., comb. nov.</title>
        <authorList>
            <person name="Hyeon J.W."/>
            <person name="Jeong S.E."/>
            <person name="Baek K."/>
            <person name="Jeon C.O."/>
        </authorList>
    </citation>
    <scope>NUCLEOTIDE SEQUENCE [LARGE SCALE GENOMIC DNA]</scope>
    <source>
        <strain evidence="5 6">MA7-20</strain>
    </source>
</reference>
<evidence type="ECO:0000313" key="6">
    <source>
        <dbReference type="Proteomes" id="UP000293719"/>
    </source>
</evidence>
<keyword evidence="1 5" id="KW-0489">Methyltransferase</keyword>
<dbReference type="OrthoDB" id="9810247at2"/>
<organism evidence="5 6">
    <name type="scientific">Roseitalea porphyridii</name>
    <dbReference type="NCBI Taxonomy" id="1852022"/>
    <lineage>
        <taxon>Bacteria</taxon>
        <taxon>Pseudomonadati</taxon>
        <taxon>Pseudomonadota</taxon>
        <taxon>Alphaproteobacteria</taxon>
        <taxon>Hyphomicrobiales</taxon>
        <taxon>Ahrensiaceae</taxon>
        <taxon>Roseitalea</taxon>
    </lineage>
</organism>
<dbReference type="KEGG" id="rpod:E0E05_09510"/>
<dbReference type="SUPFAM" id="SSF53335">
    <property type="entry name" value="S-adenosyl-L-methionine-dependent methyltransferases"/>
    <property type="match status" value="1"/>
</dbReference>
<gene>
    <name evidence="5" type="ORF">E0E05_09510</name>
</gene>
<evidence type="ECO:0000259" key="4">
    <source>
        <dbReference type="Pfam" id="PF08242"/>
    </source>
</evidence>
<dbReference type="PANTHER" id="PTHR43464:SF19">
    <property type="entry name" value="UBIQUINONE BIOSYNTHESIS O-METHYLTRANSFERASE, MITOCHONDRIAL"/>
    <property type="match status" value="1"/>
</dbReference>
<dbReference type="AlphaFoldDB" id="A0A4P6V0H9"/>
<evidence type="ECO:0000256" key="1">
    <source>
        <dbReference type="ARBA" id="ARBA00022603"/>
    </source>
</evidence>
<protein>
    <submittedName>
        <fullName evidence="5">Class I SAM-dependent methyltransferase</fullName>
    </submittedName>
</protein>
<dbReference type="InterPro" id="IPR029063">
    <property type="entry name" value="SAM-dependent_MTases_sf"/>
</dbReference>
<accession>A0A4P6V0H9</accession>
<keyword evidence="2 5" id="KW-0808">Transferase</keyword>
<proteinExistence type="predicted"/>
<evidence type="ECO:0000256" key="2">
    <source>
        <dbReference type="ARBA" id="ARBA00022679"/>
    </source>
</evidence>
<keyword evidence="3" id="KW-0949">S-adenosyl-L-methionine</keyword>
<dbReference type="GeneID" id="90767532"/>
<dbReference type="InterPro" id="IPR013217">
    <property type="entry name" value="Methyltransf_12"/>
</dbReference>
<dbReference type="PANTHER" id="PTHR43464">
    <property type="entry name" value="METHYLTRANSFERASE"/>
    <property type="match status" value="1"/>
</dbReference>
<dbReference type="Gene3D" id="3.40.50.150">
    <property type="entry name" value="Vaccinia Virus protein VP39"/>
    <property type="match status" value="1"/>
</dbReference>
<dbReference type="Pfam" id="PF08242">
    <property type="entry name" value="Methyltransf_12"/>
    <property type="match status" value="1"/>
</dbReference>
<evidence type="ECO:0000256" key="3">
    <source>
        <dbReference type="ARBA" id="ARBA00022691"/>
    </source>
</evidence>
<dbReference type="Proteomes" id="UP000293719">
    <property type="component" value="Chromosome"/>
</dbReference>
<dbReference type="GO" id="GO:0032259">
    <property type="term" value="P:methylation"/>
    <property type="evidence" value="ECO:0007669"/>
    <property type="project" value="UniProtKB-KW"/>
</dbReference>
<sequence>MSALLSQTRFPRAWLLAQKLIGGTPDKKRLALRHYTGQKHILEIGCSVGNIADAFVDEAISTYTGIDIDEAALGIARSRFVDDDRFSFRSDPLEDLVASEQRWDFVLIAGVLHHVDDGTALDMIRCCAALTAEDGLLVVSEPVPLRTGDGVAFRIIHGVEQGQFLRETDELVSLLESSGLTVREREEPLIGPGISPRPKMMRFALITAIPERKNNYPGRTAAR</sequence>
<dbReference type="RefSeq" id="WP_131616495.1">
    <property type="nucleotide sequence ID" value="NZ_CP036532.1"/>
</dbReference>
<feature type="domain" description="Methyltransferase type 12" evidence="4">
    <location>
        <begin position="42"/>
        <end position="137"/>
    </location>
</feature>
<dbReference type="CDD" id="cd02440">
    <property type="entry name" value="AdoMet_MTases"/>
    <property type="match status" value="1"/>
</dbReference>
<dbReference type="EMBL" id="CP036532">
    <property type="protein sequence ID" value="QBK30811.1"/>
    <property type="molecule type" value="Genomic_DNA"/>
</dbReference>
<dbReference type="GO" id="GO:0008168">
    <property type="term" value="F:methyltransferase activity"/>
    <property type="evidence" value="ECO:0007669"/>
    <property type="project" value="UniProtKB-KW"/>
</dbReference>